<name>A0ABV1L678_9GAMM</name>
<gene>
    <name evidence="1" type="ORF">ABN253_00445</name>
</gene>
<proteinExistence type="predicted"/>
<comment type="caution">
    <text evidence="1">The sequence shown here is derived from an EMBL/GenBank/DDBJ whole genome shotgun (WGS) entry which is preliminary data.</text>
</comment>
<accession>A0ABV1L678</accession>
<keyword evidence="2" id="KW-1185">Reference proteome</keyword>
<organism evidence="1 2">
    <name type="scientific">Proteus genomosp. 6</name>
    <dbReference type="NCBI Taxonomy" id="1311820"/>
    <lineage>
        <taxon>Bacteria</taxon>
        <taxon>Pseudomonadati</taxon>
        <taxon>Pseudomonadota</taxon>
        <taxon>Gammaproteobacteria</taxon>
        <taxon>Enterobacterales</taxon>
        <taxon>Morganellaceae</taxon>
        <taxon>Proteus</taxon>
    </lineage>
</organism>
<dbReference type="Proteomes" id="UP001436462">
    <property type="component" value="Unassembled WGS sequence"/>
</dbReference>
<reference evidence="1 2" key="1">
    <citation type="submission" date="2024-04" db="EMBL/GenBank/DDBJ databases">
        <title>Role of Flies in the Dissemination of Carbapenem-Resistant Enterobacteriaceae (CRE): An Epidemiological and Genomic Study in China.</title>
        <authorList>
            <person name="Kaichao C."/>
            <person name="Zhang R."/>
            <person name="Chen S."/>
        </authorList>
    </citation>
    <scope>NUCLEOTIDE SEQUENCE [LARGE SCALE GENOMIC DNA]</scope>
    <source>
        <strain evidence="2">fly-1011</strain>
    </source>
</reference>
<evidence type="ECO:0000313" key="1">
    <source>
        <dbReference type="EMBL" id="MEQ5346641.1"/>
    </source>
</evidence>
<protein>
    <submittedName>
        <fullName evidence="1">Uncharacterized protein</fullName>
    </submittedName>
</protein>
<sequence length="42" mass="4967">MRSGSPWRVCFYPDKYSSPCELANQPWHSPQWLRHLLHAVQG</sequence>
<evidence type="ECO:0000313" key="2">
    <source>
        <dbReference type="Proteomes" id="UP001436462"/>
    </source>
</evidence>
<dbReference type="EMBL" id="JBEEWF010000001">
    <property type="protein sequence ID" value="MEQ5346641.1"/>
    <property type="molecule type" value="Genomic_DNA"/>
</dbReference>
<dbReference type="RefSeq" id="WP_349419633.1">
    <property type="nucleotide sequence ID" value="NZ_JBEEWF010000001.1"/>
</dbReference>